<evidence type="ECO:0000313" key="2">
    <source>
        <dbReference type="Proteomes" id="UP000287651"/>
    </source>
</evidence>
<evidence type="ECO:0000313" key="1">
    <source>
        <dbReference type="EMBL" id="RRT67843.1"/>
    </source>
</evidence>
<organism evidence="1 2">
    <name type="scientific">Ensete ventricosum</name>
    <name type="common">Abyssinian banana</name>
    <name type="synonym">Musa ensete</name>
    <dbReference type="NCBI Taxonomy" id="4639"/>
    <lineage>
        <taxon>Eukaryota</taxon>
        <taxon>Viridiplantae</taxon>
        <taxon>Streptophyta</taxon>
        <taxon>Embryophyta</taxon>
        <taxon>Tracheophyta</taxon>
        <taxon>Spermatophyta</taxon>
        <taxon>Magnoliopsida</taxon>
        <taxon>Liliopsida</taxon>
        <taxon>Zingiberales</taxon>
        <taxon>Musaceae</taxon>
        <taxon>Ensete</taxon>
    </lineage>
</organism>
<proteinExistence type="predicted"/>
<dbReference type="AlphaFoldDB" id="A0A426ZV39"/>
<name>A0A426ZV39_ENSVE</name>
<accession>A0A426ZV39</accession>
<reference evidence="1 2" key="1">
    <citation type="journal article" date="2014" name="Agronomy (Basel)">
        <title>A Draft Genome Sequence for Ensete ventricosum, the Drought-Tolerant Tree Against Hunger.</title>
        <authorList>
            <person name="Harrison J."/>
            <person name="Moore K.A."/>
            <person name="Paszkiewicz K."/>
            <person name="Jones T."/>
            <person name="Grant M."/>
            <person name="Ambacheew D."/>
            <person name="Muzemil S."/>
            <person name="Studholme D.J."/>
        </authorList>
    </citation>
    <scope>NUCLEOTIDE SEQUENCE [LARGE SCALE GENOMIC DNA]</scope>
</reference>
<comment type="caution">
    <text evidence="1">The sequence shown here is derived from an EMBL/GenBank/DDBJ whole genome shotgun (WGS) entry which is preliminary data.</text>
</comment>
<protein>
    <submittedName>
        <fullName evidence="1">Uncharacterized protein</fullName>
    </submittedName>
</protein>
<dbReference type="EMBL" id="AMZH03004893">
    <property type="protein sequence ID" value="RRT67843.1"/>
    <property type="molecule type" value="Genomic_DNA"/>
</dbReference>
<gene>
    <name evidence="1" type="ORF">B296_00007842</name>
</gene>
<sequence>MALRLPAVPNESKLFCLTSLRVGIDAYDSRSMHVDRCTPVEGAYPRASVSIAVGSRSGTHGKKLRARLVIRLAKPAFNPSCGHVTCRHWTTCGFCTYLYPMPTCRAFVSWLFGSCTSELASSYFTCHGSLVTIDGTCIPLTCLMMGARLYCTAPYGLKFLIGTVHVPDDIVCGVLTIVAPGRPYLRQSDYACVGSNVSTPGRPYLFQGSHAHARLNVPMLGRSCLRQGIELAEHCFSGVGLAEHYCLGAGMTEHCCSRTRLGWSSTTARELDWPSIAARELY</sequence>
<dbReference type="Proteomes" id="UP000287651">
    <property type="component" value="Unassembled WGS sequence"/>
</dbReference>